<evidence type="ECO:0000256" key="1">
    <source>
        <dbReference type="ARBA" id="ARBA00022679"/>
    </source>
</evidence>
<evidence type="ECO:0000256" key="2">
    <source>
        <dbReference type="ARBA" id="ARBA00023315"/>
    </source>
</evidence>
<dbReference type="STRING" id="1844972.A7K91_15960"/>
<keyword evidence="5" id="KW-1185">Reference proteome</keyword>
<dbReference type="PROSITE" id="PS51186">
    <property type="entry name" value="GNAT"/>
    <property type="match status" value="1"/>
</dbReference>
<accession>A0A1A5YEU8</accession>
<name>A0A1A5YEU8_9BACL</name>
<dbReference type="Gene3D" id="3.40.630.30">
    <property type="match status" value="1"/>
</dbReference>
<dbReference type="Proteomes" id="UP000092024">
    <property type="component" value="Unassembled WGS sequence"/>
</dbReference>
<proteinExistence type="predicted"/>
<dbReference type="CDD" id="cd04301">
    <property type="entry name" value="NAT_SF"/>
    <property type="match status" value="1"/>
</dbReference>
<keyword evidence="1 4" id="KW-0808">Transferase</keyword>
<feature type="domain" description="N-acetyltransferase" evidence="3">
    <location>
        <begin position="5"/>
        <end position="170"/>
    </location>
</feature>
<organism evidence="4 5">
    <name type="scientific">Paenibacillus oryzae</name>
    <dbReference type="NCBI Taxonomy" id="1844972"/>
    <lineage>
        <taxon>Bacteria</taxon>
        <taxon>Bacillati</taxon>
        <taxon>Bacillota</taxon>
        <taxon>Bacilli</taxon>
        <taxon>Bacillales</taxon>
        <taxon>Paenibacillaceae</taxon>
        <taxon>Paenibacillus</taxon>
    </lineage>
</organism>
<dbReference type="AlphaFoldDB" id="A0A1A5YEU8"/>
<dbReference type="GO" id="GO:0016747">
    <property type="term" value="F:acyltransferase activity, transferring groups other than amino-acyl groups"/>
    <property type="evidence" value="ECO:0007669"/>
    <property type="project" value="InterPro"/>
</dbReference>
<dbReference type="RefSeq" id="WP_068685315.1">
    <property type="nucleotide sequence ID" value="NZ_LYPA01000066.1"/>
</dbReference>
<gene>
    <name evidence="4" type="ORF">A7K91_15960</name>
</gene>
<reference evidence="4 5" key="1">
    <citation type="submission" date="2016-05" db="EMBL/GenBank/DDBJ databases">
        <title>Paenibacillus oryzae. sp. nov., isolated from the rice root.</title>
        <authorList>
            <person name="Zhang J."/>
            <person name="Zhang X."/>
        </authorList>
    </citation>
    <scope>NUCLEOTIDE SEQUENCE [LARGE SCALE GENOMIC DNA]</scope>
    <source>
        <strain evidence="4 5">1DrF-4</strain>
    </source>
</reference>
<dbReference type="InterPro" id="IPR016181">
    <property type="entry name" value="Acyl_CoA_acyltransferase"/>
</dbReference>
<dbReference type="InterPro" id="IPR050832">
    <property type="entry name" value="Bact_Acetyltransf"/>
</dbReference>
<dbReference type="EMBL" id="LYPA01000066">
    <property type="protein sequence ID" value="OBR64113.1"/>
    <property type="molecule type" value="Genomic_DNA"/>
</dbReference>
<dbReference type="InterPro" id="IPR000182">
    <property type="entry name" value="GNAT_dom"/>
</dbReference>
<dbReference type="SUPFAM" id="SSF55729">
    <property type="entry name" value="Acyl-CoA N-acyltransferases (Nat)"/>
    <property type="match status" value="1"/>
</dbReference>
<dbReference type="OrthoDB" id="3389160at2"/>
<keyword evidence="2" id="KW-0012">Acyltransferase</keyword>
<evidence type="ECO:0000313" key="5">
    <source>
        <dbReference type="Proteomes" id="UP000092024"/>
    </source>
</evidence>
<dbReference type="Pfam" id="PF00583">
    <property type="entry name" value="Acetyltransf_1"/>
    <property type="match status" value="1"/>
</dbReference>
<comment type="caution">
    <text evidence="4">The sequence shown here is derived from an EMBL/GenBank/DDBJ whole genome shotgun (WGS) entry which is preliminary data.</text>
</comment>
<sequence length="172" mass="18757">MPNELAIKQITEIDPYIAPFSEMLSLVVEGGASIGFLPPLSLGEAEAYWRGVLAPDVLLLGAFADGALAGTVQLHFCMKANGDHRVEIAKLMTHPRFRRRGIGRVLMEAAETTAMGMGKTLLVLDTRDGDPSNQLYTSLGYIKAGSIPRFAKSANGEYHTTNLYYREIKPSN</sequence>
<protein>
    <submittedName>
        <fullName evidence="4">GCN5 family acetyltransferase</fullName>
    </submittedName>
</protein>
<evidence type="ECO:0000259" key="3">
    <source>
        <dbReference type="PROSITE" id="PS51186"/>
    </source>
</evidence>
<evidence type="ECO:0000313" key="4">
    <source>
        <dbReference type="EMBL" id="OBR64113.1"/>
    </source>
</evidence>
<dbReference type="PANTHER" id="PTHR43877">
    <property type="entry name" value="AMINOALKYLPHOSPHONATE N-ACETYLTRANSFERASE-RELATED-RELATED"/>
    <property type="match status" value="1"/>
</dbReference>